<organism evidence="1 2">
    <name type="scientific">Bacillus thuringiensis</name>
    <dbReference type="NCBI Taxonomy" id="1428"/>
    <lineage>
        <taxon>Bacteria</taxon>
        <taxon>Bacillati</taxon>
        <taxon>Bacillota</taxon>
        <taxon>Bacilli</taxon>
        <taxon>Bacillales</taxon>
        <taxon>Bacillaceae</taxon>
        <taxon>Bacillus</taxon>
        <taxon>Bacillus cereus group</taxon>
    </lineage>
</organism>
<keyword evidence="1" id="KW-0614">Plasmid</keyword>
<geneLocation type="plasmid" evidence="1 2">
    <name>p150790</name>
</geneLocation>
<proteinExistence type="predicted"/>
<reference evidence="1 2" key="1">
    <citation type="submission" date="2016-04" db="EMBL/GenBank/DDBJ databases">
        <title>High quality genome of the nematocidal Bacillus thuringiensis MYBT18246.</title>
        <authorList>
            <person name="Hollensteiner J."/>
            <person name="Poehlein A."/>
            <person name="Sproeer C."/>
            <person name="Bunk B."/>
            <person name="Rosenstiel P."/>
            <person name="Schulenburg H."/>
            <person name="Liesegang H."/>
        </authorList>
    </citation>
    <scope>NUCLEOTIDE SEQUENCE [LARGE SCALE GENOMIC DNA]</scope>
    <source>
        <strain evidence="1 2">MYBT18246</strain>
        <plasmid evidence="1 2">p150790</plasmid>
    </source>
</reference>
<sequence length="76" mass="9073">MTIRALEMKYNLTKSWHHQSDKRSHEGNYADVDITDPLFPRLPTYKSFYANECLQLVHCIFHQDFKMYKYSSVLGN</sequence>
<name>A0A9W3SJ26_BACTU</name>
<dbReference type="EMBL" id="CP015351">
    <property type="protein sequence ID" value="ANS51775.1"/>
    <property type="molecule type" value="Genomic_DNA"/>
</dbReference>
<dbReference type="Proteomes" id="UP000092743">
    <property type="component" value="Plasmid p150790"/>
</dbReference>
<dbReference type="AlphaFoldDB" id="A0A9W3SJ26"/>
<evidence type="ECO:0000313" key="2">
    <source>
        <dbReference type="Proteomes" id="UP000092743"/>
    </source>
</evidence>
<protein>
    <submittedName>
        <fullName evidence="1">Uncharacterized protein</fullName>
    </submittedName>
</protein>
<evidence type="ECO:0000313" key="1">
    <source>
        <dbReference type="EMBL" id="ANS51775.1"/>
    </source>
</evidence>
<gene>
    <name evidence="1" type="ORF">BT246_64830</name>
</gene>
<accession>A0A9W3SJ26</accession>